<proteinExistence type="predicted"/>
<comment type="caution">
    <text evidence="2">The sequence shown here is derived from an EMBL/GenBank/DDBJ whole genome shotgun (WGS) entry which is preliminary data.</text>
</comment>
<protein>
    <recommendedName>
        <fullName evidence="1">Nudix hydrolase domain-containing protein</fullName>
    </recommendedName>
</protein>
<sequence length="237" mass="27462">MFQSRDLSLVQLKILSNFIRKTLLTYTEGRPEDITNDLYKYHLGFLIEKGVVKKVDGKYLLTDYGKGIVQNLDIFGKLNPLFKVSVLIYAIRMSNGVKELLMQKRKREPYFGDIEVISGKIKPGETIESAGNRRLKEETGLSANLTFVGVIRKIRIDRNKEIFEDSIYHVCFGSKPEGTLIENNEFGENMWVDIKKALDIVKKNKTYGKYTEEIIKRVEKGNYNNFYLTEKLTLREI</sequence>
<gene>
    <name evidence="2" type="ORF">A2863_01310</name>
</gene>
<accession>A0A1F7Y3B8</accession>
<dbReference type="EMBL" id="MGGF01000045">
    <property type="protein sequence ID" value="OGM21148.1"/>
    <property type="molecule type" value="Genomic_DNA"/>
</dbReference>
<evidence type="ECO:0000313" key="3">
    <source>
        <dbReference type="Proteomes" id="UP000178750"/>
    </source>
</evidence>
<dbReference type="AlphaFoldDB" id="A0A1F7Y3B8"/>
<dbReference type="SUPFAM" id="SSF55811">
    <property type="entry name" value="Nudix"/>
    <property type="match status" value="1"/>
</dbReference>
<dbReference type="PROSITE" id="PS51462">
    <property type="entry name" value="NUDIX"/>
    <property type="match status" value="1"/>
</dbReference>
<dbReference type="PANTHER" id="PTHR43736:SF1">
    <property type="entry name" value="DIHYDRONEOPTERIN TRIPHOSPHATE DIPHOSPHATASE"/>
    <property type="match status" value="1"/>
</dbReference>
<name>A0A1F7Y3B8_9BACT</name>
<organism evidence="2 3">
    <name type="scientific">Candidatus Woesebacteria bacterium RIFCSPHIGHO2_01_FULL_38_9b</name>
    <dbReference type="NCBI Taxonomy" id="1802493"/>
    <lineage>
        <taxon>Bacteria</taxon>
        <taxon>Candidatus Woeseibacteriota</taxon>
    </lineage>
</organism>
<evidence type="ECO:0000313" key="2">
    <source>
        <dbReference type="EMBL" id="OGM21148.1"/>
    </source>
</evidence>
<dbReference type="InterPro" id="IPR015797">
    <property type="entry name" value="NUDIX_hydrolase-like_dom_sf"/>
</dbReference>
<dbReference type="Proteomes" id="UP000178750">
    <property type="component" value="Unassembled WGS sequence"/>
</dbReference>
<evidence type="ECO:0000259" key="1">
    <source>
        <dbReference type="PROSITE" id="PS51462"/>
    </source>
</evidence>
<dbReference type="Gene3D" id="3.90.79.10">
    <property type="entry name" value="Nucleoside Triphosphate Pyrophosphohydrolase"/>
    <property type="match status" value="1"/>
</dbReference>
<dbReference type="Pfam" id="PF00293">
    <property type="entry name" value="NUDIX"/>
    <property type="match status" value="1"/>
</dbReference>
<dbReference type="CDD" id="cd02883">
    <property type="entry name" value="NUDIX_Hydrolase"/>
    <property type="match status" value="1"/>
</dbReference>
<reference evidence="2 3" key="1">
    <citation type="journal article" date="2016" name="Nat. Commun.">
        <title>Thousands of microbial genomes shed light on interconnected biogeochemical processes in an aquifer system.</title>
        <authorList>
            <person name="Anantharaman K."/>
            <person name="Brown C.T."/>
            <person name="Hug L.A."/>
            <person name="Sharon I."/>
            <person name="Castelle C.J."/>
            <person name="Probst A.J."/>
            <person name="Thomas B.C."/>
            <person name="Singh A."/>
            <person name="Wilkins M.J."/>
            <person name="Karaoz U."/>
            <person name="Brodie E.L."/>
            <person name="Williams K.H."/>
            <person name="Hubbard S.S."/>
            <person name="Banfield J.F."/>
        </authorList>
    </citation>
    <scope>NUCLEOTIDE SEQUENCE [LARGE SCALE GENOMIC DNA]</scope>
</reference>
<dbReference type="InterPro" id="IPR000086">
    <property type="entry name" value="NUDIX_hydrolase_dom"/>
</dbReference>
<feature type="domain" description="Nudix hydrolase" evidence="1">
    <location>
        <begin position="81"/>
        <end position="216"/>
    </location>
</feature>
<dbReference type="PANTHER" id="PTHR43736">
    <property type="entry name" value="ADP-RIBOSE PYROPHOSPHATASE"/>
    <property type="match status" value="1"/>
</dbReference>